<evidence type="ECO:0000256" key="7">
    <source>
        <dbReference type="ARBA" id="ARBA00022679"/>
    </source>
</evidence>
<dbReference type="PANTHER" id="PTHR32282:SF15">
    <property type="entry name" value="PENICILLIN-BINDING PROTEIN 1C"/>
    <property type="match status" value="1"/>
</dbReference>
<evidence type="ECO:0000256" key="1">
    <source>
        <dbReference type="ARBA" id="ARBA00004752"/>
    </source>
</evidence>
<evidence type="ECO:0000256" key="11">
    <source>
        <dbReference type="ARBA" id="ARBA00049902"/>
    </source>
</evidence>
<gene>
    <name evidence="17" type="ORF">FHS28_003901</name>
</gene>
<evidence type="ECO:0000259" key="16">
    <source>
        <dbReference type="Pfam" id="PF06832"/>
    </source>
</evidence>
<feature type="region of interest" description="Disordered" evidence="12">
    <location>
        <begin position="495"/>
        <end position="519"/>
    </location>
</feature>
<comment type="similarity">
    <text evidence="3">In the N-terminal section; belongs to the glycosyltransferase 51 family.</text>
</comment>
<organism evidence="17 18">
    <name type="scientific">Roseateles terrae</name>
    <dbReference type="NCBI Taxonomy" id="431060"/>
    <lineage>
        <taxon>Bacteria</taxon>
        <taxon>Pseudomonadati</taxon>
        <taxon>Pseudomonadota</taxon>
        <taxon>Betaproteobacteria</taxon>
        <taxon>Burkholderiales</taxon>
        <taxon>Sphaerotilaceae</taxon>
        <taxon>Roseateles</taxon>
    </lineage>
</organism>
<keyword evidence="9" id="KW-0511">Multifunctional enzyme</keyword>
<dbReference type="Pfam" id="PF06832">
    <property type="entry name" value="BiPBP_C"/>
    <property type="match status" value="1"/>
</dbReference>
<proteinExistence type="inferred from homology"/>
<protein>
    <recommendedName>
        <fullName evidence="10">peptidoglycan glycosyltransferase</fullName>
        <ecNumber evidence="10">2.4.99.28</ecNumber>
    </recommendedName>
</protein>
<feature type="domain" description="Glycosyl transferase family 51" evidence="15">
    <location>
        <begin position="62"/>
        <end position="227"/>
    </location>
</feature>
<keyword evidence="6 17" id="KW-0328">Glycosyltransferase</keyword>
<name>A0ABR6GWM9_9BURK</name>
<dbReference type="InterPro" id="IPR012338">
    <property type="entry name" value="Beta-lactam/transpept-like"/>
</dbReference>
<evidence type="ECO:0000256" key="8">
    <source>
        <dbReference type="ARBA" id="ARBA00022801"/>
    </source>
</evidence>
<dbReference type="RefSeq" id="WP_088454713.1">
    <property type="nucleotide sequence ID" value="NZ_JACHXO010000008.1"/>
</dbReference>
<dbReference type="InterPro" id="IPR001264">
    <property type="entry name" value="Glyco_trans_51"/>
</dbReference>
<evidence type="ECO:0000256" key="13">
    <source>
        <dbReference type="SAM" id="SignalP"/>
    </source>
</evidence>
<keyword evidence="5" id="KW-0645">Protease</keyword>
<evidence type="ECO:0000256" key="12">
    <source>
        <dbReference type="SAM" id="MobiDB-lite"/>
    </source>
</evidence>
<evidence type="ECO:0000313" key="17">
    <source>
        <dbReference type="EMBL" id="MBB3196479.1"/>
    </source>
</evidence>
<dbReference type="Pfam" id="PF00905">
    <property type="entry name" value="Transpeptidase"/>
    <property type="match status" value="1"/>
</dbReference>
<dbReference type="EMBL" id="JACHXO010000008">
    <property type="protein sequence ID" value="MBB3196479.1"/>
    <property type="molecule type" value="Genomic_DNA"/>
</dbReference>
<evidence type="ECO:0000256" key="5">
    <source>
        <dbReference type="ARBA" id="ARBA00022670"/>
    </source>
</evidence>
<dbReference type="Proteomes" id="UP000574369">
    <property type="component" value="Unassembled WGS sequence"/>
</dbReference>
<dbReference type="InterPro" id="IPR001460">
    <property type="entry name" value="PCN-bd_Tpept"/>
</dbReference>
<reference evidence="17 18" key="1">
    <citation type="submission" date="2020-08" db="EMBL/GenBank/DDBJ databases">
        <title>Genomic Encyclopedia of Type Strains, Phase III (KMG-III): the genomes of soil and plant-associated and newly described type strains.</title>
        <authorList>
            <person name="Whitman W."/>
        </authorList>
    </citation>
    <scope>NUCLEOTIDE SEQUENCE [LARGE SCALE GENOMIC DNA]</scope>
    <source>
        <strain evidence="17 18">CECT 7247</strain>
    </source>
</reference>
<dbReference type="InterPro" id="IPR036950">
    <property type="entry name" value="PBP_transglycosylase"/>
</dbReference>
<keyword evidence="13" id="KW-0732">Signal</keyword>
<keyword evidence="8" id="KW-0378">Hydrolase</keyword>
<feature type="signal peptide" evidence="13">
    <location>
        <begin position="1"/>
        <end position="26"/>
    </location>
</feature>
<feature type="chain" id="PRO_5045046002" description="peptidoglycan glycosyltransferase" evidence="13">
    <location>
        <begin position="27"/>
        <end position="759"/>
    </location>
</feature>
<evidence type="ECO:0000256" key="4">
    <source>
        <dbReference type="ARBA" id="ARBA00022645"/>
    </source>
</evidence>
<dbReference type="Gene3D" id="1.10.3810.10">
    <property type="entry name" value="Biosynthetic peptidoglycan transglycosylase-like"/>
    <property type="match status" value="1"/>
</dbReference>
<dbReference type="InterPro" id="IPR050396">
    <property type="entry name" value="Glycosyltr_51/Transpeptidase"/>
</dbReference>
<feature type="domain" description="Penicillin-binding C-terminal" evidence="16">
    <location>
        <begin position="657"/>
        <end position="744"/>
    </location>
</feature>
<evidence type="ECO:0000256" key="2">
    <source>
        <dbReference type="ARBA" id="ARBA00007090"/>
    </source>
</evidence>
<dbReference type="Gene3D" id="3.40.710.10">
    <property type="entry name" value="DD-peptidase/beta-lactamase superfamily"/>
    <property type="match status" value="1"/>
</dbReference>
<evidence type="ECO:0000256" key="6">
    <source>
        <dbReference type="ARBA" id="ARBA00022676"/>
    </source>
</evidence>
<comment type="similarity">
    <text evidence="2">In the C-terminal section; belongs to the transpeptidase family.</text>
</comment>
<feature type="domain" description="Penicillin-binding protein transpeptidase" evidence="14">
    <location>
        <begin position="303"/>
        <end position="610"/>
    </location>
</feature>
<evidence type="ECO:0000256" key="9">
    <source>
        <dbReference type="ARBA" id="ARBA00023268"/>
    </source>
</evidence>
<accession>A0ABR6GWM9</accession>
<dbReference type="EC" id="2.4.99.28" evidence="10"/>
<comment type="pathway">
    <text evidence="1">Cell wall biogenesis; peptidoglycan biosynthesis.</text>
</comment>
<dbReference type="SUPFAM" id="SSF53955">
    <property type="entry name" value="Lysozyme-like"/>
    <property type="match status" value="1"/>
</dbReference>
<evidence type="ECO:0000259" key="14">
    <source>
        <dbReference type="Pfam" id="PF00905"/>
    </source>
</evidence>
<evidence type="ECO:0000259" key="15">
    <source>
        <dbReference type="Pfam" id="PF00912"/>
    </source>
</evidence>
<evidence type="ECO:0000313" key="18">
    <source>
        <dbReference type="Proteomes" id="UP000574369"/>
    </source>
</evidence>
<comment type="catalytic activity">
    <reaction evidence="11">
        <text>[GlcNAc-(1-&gt;4)-Mur2Ac(oyl-L-Ala-gamma-D-Glu-L-Lys-D-Ala-D-Ala)](n)-di-trans,octa-cis-undecaprenyl diphosphate + beta-D-GlcNAc-(1-&gt;4)-Mur2Ac(oyl-L-Ala-gamma-D-Glu-L-Lys-D-Ala-D-Ala)-di-trans,octa-cis-undecaprenyl diphosphate = [GlcNAc-(1-&gt;4)-Mur2Ac(oyl-L-Ala-gamma-D-Glu-L-Lys-D-Ala-D-Ala)](n+1)-di-trans,octa-cis-undecaprenyl diphosphate + di-trans,octa-cis-undecaprenyl diphosphate + H(+)</text>
        <dbReference type="Rhea" id="RHEA:23708"/>
        <dbReference type="Rhea" id="RHEA-COMP:9602"/>
        <dbReference type="Rhea" id="RHEA-COMP:9603"/>
        <dbReference type="ChEBI" id="CHEBI:15378"/>
        <dbReference type="ChEBI" id="CHEBI:58405"/>
        <dbReference type="ChEBI" id="CHEBI:60033"/>
        <dbReference type="ChEBI" id="CHEBI:78435"/>
        <dbReference type="EC" id="2.4.99.28"/>
    </reaction>
</comment>
<dbReference type="PANTHER" id="PTHR32282">
    <property type="entry name" value="BINDING PROTEIN TRANSPEPTIDASE, PUTATIVE-RELATED"/>
    <property type="match status" value="1"/>
</dbReference>
<dbReference type="GO" id="GO:0016757">
    <property type="term" value="F:glycosyltransferase activity"/>
    <property type="evidence" value="ECO:0007669"/>
    <property type="project" value="UniProtKB-KW"/>
</dbReference>
<keyword evidence="4" id="KW-0121">Carboxypeptidase</keyword>
<comment type="caution">
    <text evidence="17">The sequence shown here is derived from an EMBL/GenBank/DDBJ whole genome shotgun (WGS) entry which is preliminary data.</text>
</comment>
<dbReference type="InterPro" id="IPR023346">
    <property type="entry name" value="Lysozyme-like_dom_sf"/>
</dbReference>
<dbReference type="InterPro" id="IPR009647">
    <property type="entry name" value="PBP_C"/>
</dbReference>
<evidence type="ECO:0000256" key="10">
    <source>
        <dbReference type="ARBA" id="ARBA00044770"/>
    </source>
</evidence>
<sequence>MPARLAGWPALLLTAALIGGSPSAGAADLPAFSQVRTQHRVSDFVLLDRRGEPLQGARLDPRRRALAWVALKDMSPALLRAMLLSEDQRFYEHSGVDWSAVASSAWGNLWNSRTRGASTVTMQLAGLLDEDLAQRGGRSVTQKLGQAWVAGRLEKRWTKAQILEAYLNLVPLRGELVGVPAAAQTLFGKRPAGLDARESALLAAMLRGPNASQARLTDRACALLKAMNERCDGLDDELGAVLARKPLQWDDAPQWAPHYARLALRPDGPPTQRSTLDGRIQRLAVASLGRQLGELQERGVEDGAVVVLDNATGEVRAWVGSSGQRSEAAQVDHVLSRRQPGSALKPFVYELALERRLITAASLLDDTPAQIPTGAGVYLPQNYDKHYRGWVSARAALGNSINVPAVRLGLMLTPEAVFERLNALGLQLPETGGFYGPSLALGSADVTLLALTNAYRALANGGVYSEVPLPGALSDPAKGGPAAATAAKAAAPAAGPSARSRFSSTTSTTNITATSASATAPRRVADARASFVIADILSDNNARAITFGLTSALALPFPAAVKTGTSKDMRDNWCVGWSSRYTVGVWVGNSNGSAMQQVSGVSGAAPVWRDVMLALHAGAPGQPFQPPPGLVHQPVRFDAGREPPRQEYFLAGTEQSQLRAAGTPVSITNPAPGAIYALDPDIPPAHQRLRFQHQGALGAAGPARWRLDGRPLGQGGSVDWMPMPGRHELQLLDAKGRELQRVTFEVRGASIRPGRKSSL</sequence>
<dbReference type="SUPFAM" id="SSF56601">
    <property type="entry name" value="beta-lactamase/transpeptidase-like"/>
    <property type="match status" value="1"/>
</dbReference>
<dbReference type="Pfam" id="PF00912">
    <property type="entry name" value="Transgly"/>
    <property type="match status" value="1"/>
</dbReference>
<keyword evidence="18" id="KW-1185">Reference proteome</keyword>
<evidence type="ECO:0000256" key="3">
    <source>
        <dbReference type="ARBA" id="ARBA00007739"/>
    </source>
</evidence>
<keyword evidence="7 17" id="KW-0808">Transferase</keyword>